<organism evidence="1 2">
    <name type="scientific">Thiothrix lacustris</name>
    <dbReference type="NCBI Taxonomy" id="525917"/>
    <lineage>
        <taxon>Bacteria</taxon>
        <taxon>Pseudomonadati</taxon>
        <taxon>Pseudomonadota</taxon>
        <taxon>Gammaproteobacteria</taxon>
        <taxon>Thiotrichales</taxon>
        <taxon>Thiotrichaceae</taxon>
        <taxon>Thiothrix</taxon>
    </lineage>
</organism>
<evidence type="ECO:0000313" key="2">
    <source>
        <dbReference type="Proteomes" id="UP000192491"/>
    </source>
</evidence>
<dbReference type="AlphaFoldDB" id="A0A1Y1Q8F3"/>
<comment type="caution">
    <text evidence="1">The sequence shown here is derived from an EMBL/GenBank/DDBJ whole genome shotgun (WGS) entry which is preliminary data.</text>
</comment>
<accession>A0A1Y1Q8F3</accession>
<dbReference type="Proteomes" id="UP000192491">
    <property type="component" value="Unassembled WGS sequence"/>
</dbReference>
<gene>
    <name evidence="1" type="ORF">BWK73_50410</name>
</gene>
<evidence type="ECO:0000313" key="1">
    <source>
        <dbReference type="EMBL" id="OQW99474.1"/>
    </source>
</evidence>
<protein>
    <submittedName>
        <fullName evidence="1">Uncharacterized protein</fullName>
    </submittedName>
</protein>
<proteinExistence type="predicted"/>
<reference evidence="1 2" key="1">
    <citation type="submission" date="2017-01" db="EMBL/GenBank/DDBJ databases">
        <title>Novel large sulfur bacteria in the metagenomes of groundwater-fed chemosynthetic microbial mats in the Lake Huron basin.</title>
        <authorList>
            <person name="Sharrar A.M."/>
            <person name="Flood B.E."/>
            <person name="Bailey J.V."/>
            <person name="Jones D.S."/>
            <person name="Biddanda B."/>
            <person name="Ruberg S.A."/>
            <person name="Marcus D.N."/>
            <person name="Dick G.J."/>
        </authorList>
    </citation>
    <scope>NUCLEOTIDE SEQUENCE [LARGE SCALE GENOMIC DNA]</scope>
    <source>
        <strain evidence="1">A8</strain>
    </source>
</reference>
<sequence length="141" mass="16117">MEFVIHHTRDFEGTCYIEIAPRAYLGKHWQSGSLFIAEDDFNVTESLIDQCVSNYNPYGATDISTTVGQMLIMEWRTAAYLLVNDDSKASNILHHKCSRYRKDKEPWLEQNRVKIANMLLELASSCEKLLNTHGGFCILGL</sequence>
<dbReference type="EMBL" id="MTEJ01000696">
    <property type="protein sequence ID" value="OQW99474.1"/>
    <property type="molecule type" value="Genomic_DNA"/>
</dbReference>
<name>A0A1Y1Q8F3_9GAMM</name>